<reference evidence="1" key="1">
    <citation type="submission" date="2020-08" db="EMBL/GenBank/DDBJ databases">
        <title>Multicomponent nature underlies the extraordinary mechanical properties of spider dragline silk.</title>
        <authorList>
            <person name="Kono N."/>
            <person name="Nakamura H."/>
            <person name="Mori M."/>
            <person name="Yoshida Y."/>
            <person name="Ohtoshi R."/>
            <person name="Malay A.D."/>
            <person name="Moran D.A.P."/>
            <person name="Tomita M."/>
            <person name="Numata K."/>
            <person name="Arakawa K."/>
        </authorList>
    </citation>
    <scope>NUCLEOTIDE SEQUENCE</scope>
</reference>
<comment type="caution">
    <text evidence="1">The sequence shown here is derived from an EMBL/GenBank/DDBJ whole genome shotgun (WGS) entry which is preliminary data.</text>
</comment>
<dbReference type="AlphaFoldDB" id="A0A8X6X515"/>
<name>A0A8X6X515_9ARAC</name>
<proteinExistence type="predicted"/>
<evidence type="ECO:0000313" key="2">
    <source>
        <dbReference type="Proteomes" id="UP000886998"/>
    </source>
</evidence>
<keyword evidence="2" id="KW-1185">Reference proteome</keyword>
<protein>
    <submittedName>
        <fullName evidence="1">Uncharacterized protein</fullName>
    </submittedName>
</protein>
<gene>
    <name evidence="1" type="ORF">TNIN_430861</name>
</gene>
<accession>A0A8X6X515</accession>
<evidence type="ECO:0000313" key="1">
    <source>
        <dbReference type="EMBL" id="GFY46375.1"/>
    </source>
</evidence>
<sequence>DYEDGKTGYNRRSGYVKKYRHARTPTPEACVVIFLIDKYGKAAKSVRKDHRCASRCHGYEEDLSEFGACAPTPVQSVSNICVDDGKNLSKFRDIGNG</sequence>
<dbReference type="EMBL" id="BMAV01005347">
    <property type="protein sequence ID" value="GFY46375.1"/>
    <property type="molecule type" value="Genomic_DNA"/>
</dbReference>
<dbReference type="Proteomes" id="UP000886998">
    <property type="component" value="Unassembled WGS sequence"/>
</dbReference>
<feature type="non-terminal residue" evidence="1">
    <location>
        <position position="1"/>
    </location>
</feature>
<organism evidence="1 2">
    <name type="scientific">Trichonephila inaurata madagascariensis</name>
    <dbReference type="NCBI Taxonomy" id="2747483"/>
    <lineage>
        <taxon>Eukaryota</taxon>
        <taxon>Metazoa</taxon>
        <taxon>Ecdysozoa</taxon>
        <taxon>Arthropoda</taxon>
        <taxon>Chelicerata</taxon>
        <taxon>Arachnida</taxon>
        <taxon>Araneae</taxon>
        <taxon>Araneomorphae</taxon>
        <taxon>Entelegynae</taxon>
        <taxon>Araneoidea</taxon>
        <taxon>Nephilidae</taxon>
        <taxon>Trichonephila</taxon>
        <taxon>Trichonephila inaurata</taxon>
    </lineage>
</organism>